<dbReference type="Gene3D" id="3.40.50.2000">
    <property type="entry name" value="Glycogen Phosphorylase B"/>
    <property type="match status" value="2"/>
</dbReference>
<protein>
    <submittedName>
        <fullName evidence="1">Glycosyltransferase</fullName>
    </submittedName>
</protein>
<comment type="caution">
    <text evidence="1">The sequence shown here is derived from an EMBL/GenBank/DDBJ whole genome shotgun (WGS) entry which is preliminary data.</text>
</comment>
<evidence type="ECO:0000313" key="2">
    <source>
        <dbReference type="Proteomes" id="UP000289269"/>
    </source>
</evidence>
<organism evidence="1 2">
    <name type="scientific">Candidatus Chaera renei</name>
    <dbReference type="NCBI Taxonomy" id="2506947"/>
    <lineage>
        <taxon>Bacteria</taxon>
        <taxon>Candidatus Saccharimonadota</taxon>
        <taxon>Candidatus Saccharimonadia</taxon>
        <taxon>Candidatus Saccharimonadales</taxon>
        <taxon>Candidatus Saccharimonadaceae</taxon>
        <taxon>Candidatus Chaera</taxon>
    </lineage>
</organism>
<accession>A0A4Q0AJ53</accession>
<keyword evidence="2" id="KW-1185">Reference proteome</keyword>
<evidence type="ECO:0000313" key="1">
    <source>
        <dbReference type="EMBL" id="RWZ79508.1"/>
    </source>
</evidence>
<proteinExistence type="predicted"/>
<dbReference type="AlphaFoldDB" id="A0A4Q0AJ53"/>
<sequence length="408" mass="45927">MARAMSKSAKILMVGTYPILKPKHGGQKRASAIYSMYKKSGLSVRYASVIPGKYYLDRTKSDVPVSIDTMKAIEETPFLNDIICGEAIFSDPKARSHMKHVIERFRPTIIHIEQAYPYLGLKKLLVAMNYKAKIINSTQNLEWSMKNQMYKSEGMDTRLRAKIVTRIKQLEQDLANDAVVNVAVSKGEVRSLETQFGAKNVVLAPNGMNRQTPKRRDVKKWQSSFKRDSIKFKILFVGSAHTPNMIGFLQMVSKRIGFLPFGTRILVVGGVADLLRRNLNETAIEDVCFTQRASLLGHVSETDLAALLYLSDLIILPITGGGGSNLKTAEALLAHKKIVATSHAFRGYEEYTQYPNILIADSSDQFRRSIKEQLTAHQQEYSCDQLEKIDKVLWENALKPLVEKVKTI</sequence>
<dbReference type="SUPFAM" id="SSF53756">
    <property type="entry name" value="UDP-Glycosyltransferase/glycogen phosphorylase"/>
    <property type="match status" value="1"/>
</dbReference>
<name>A0A4Q0AJ53_9BACT</name>
<dbReference type="Proteomes" id="UP000289269">
    <property type="component" value="Unassembled WGS sequence"/>
</dbReference>
<dbReference type="EMBL" id="SCKW01000009">
    <property type="protein sequence ID" value="RWZ79508.1"/>
    <property type="molecule type" value="Genomic_DNA"/>
</dbReference>
<dbReference type="GO" id="GO:0016740">
    <property type="term" value="F:transferase activity"/>
    <property type="evidence" value="ECO:0007669"/>
    <property type="project" value="UniProtKB-KW"/>
</dbReference>
<dbReference type="Pfam" id="PF13692">
    <property type="entry name" value="Glyco_trans_1_4"/>
    <property type="match status" value="1"/>
</dbReference>
<reference evidence="1" key="1">
    <citation type="submission" date="2019-01" db="EMBL/GenBank/DDBJ databases">
        <title>Genomic signatures and co-occurrence patterns of the ultra-small Saccharimodia (Patescibacteria phylum) suggest a symbiotic lifestyle.</title>
        <authorList>
            <person name="Lemos L."/>
            <person name="Medeiros J."/>
            <person name="Andreote F."/>
            <person name="Fernandes G."/>
            <person name="Varani A."/>
            <person name="Oliveira G."/>
            <person name="Pylro V."/>
        </authorList>
    </citation>
    <scope>NUCLEOTIDE SEQUENCE [LARGE SCALE GENOMIC DNA]</scope>
    <source>
        <strain evidence="1">AMD01</strain>
    </source>
</reference>
<gene>
    <name evidence="1" type="ORF">EOT04_01440</name>
</gene>